<protein>
    <submittedName>
        <fullName evidence="3">LytR C-terminal domain-containing protein</fullName>
    </submittedName>
</protein>
<evidence type="ECO:0000313" key="4">
    <source>
        <dbReference type="Proteomes" id="UP000710385"/>
    </source>
</evidence>
<dbReference type="EMBL" id="JABTTY010000001">
    <property type="protein sequence ID" value="MBE7525182.1"/>
    <property type="molecule type" value="Genomic_DNA"/>
</dbReference>
<evidence type="ECO:0000256" key="1">
    <source>
        <dbReference type="SAM" id="Phobius"/>
    </source>
</evidence>
<feature type="transmembrane region" description="Helical" evidence="1">
    <location>
        <begin position="20"/>
        <end position="42"/>
    </location>
</feature>
<organism evidence="3 4">
    <name type="scientific">candidate division WWE3 bacterium</name>
    <dbReference type="NCBI Taxonomy" id="2053526"/>
    <lineage>
        <taxon>Bacteria</taxon>
        <taxon>Katanobacteria</taxon>
    </lineage>
</organism>
<dbReference type="Gene3D" id="3.30.70.2390">
    <property type="match status" value="1"/>
</dbReference>
<gene>
    <name evidence="3" type="ORF">HS096_02200</name>
</gene>
<sequence length="249" mass="26628">MPVKRVSAKAPVQAPRTPFFTQPLILLILVVAMAAAALYLLLTQPNKAAPQRQAVPVAKTEDMQQEVESIVAKVSRHLLVNPNEAPYVATITNIDLVRQNNPVFYKDAEQGDKVLIWSDKAVVYSPTKDKLVAVMTSIPPDLSQQPTSTPSEPEKQANIEIRNGSRVAGAASRLRATLRESGMTVISIGDAGAVYEETLIIDLTGGAVANAISALTEAIPEAQATSVLPDTERATTADILILIGRDVSL</sequence>
<comment type="caution">
    <text evidence="3">The sequence shown here is derived from an EMBL/GenBank/DDBJ whole genome shotgun (WGS) entry which is preliminary data.</text>
</comment>
<evidence type="ECO:0000259" key="2">
    <source>
        <dbReference type="Pfam" id="PF13399"/>
    </source>
</evidence>
<dbReference type="Pfam" id="PF13399">
    <property type="entry name" value="LytR_C"/>
    <property type="match status" value="1"/>
</dbReference>
<accession>A0A928TRW9</accession>
<evidence type="ECO:0000313" key="3">
    <source>
        <dbReference type="EMBL" id="MBE7525182.1"/>
    </source>
</evidence>
<feature type="domain" description="LytR/CpsA/Psr regulator C-terminal" evidence="2">
    <location>
        <begin position="157"/>
        <end position="246"/>
    </location>
</feature>
<keyword evidence="1" id="KW-0812">Transmembrane</keyword>
<dbReference type="Proteomes" id="UP000710385">
    <property type="component" value="Unassembled WGS sequence"/>
</dbReference>
<name>A0A928TRW9_UNCKA</name>
<dbReference type="AlphaFoldDB" id="A0A928TRW9"/>
<reference evidence="3" key="1">
    <citation type="submission" date="2020-05" db="EMBL/GenBank/DDBJ databases">
        <title>High-Quality Genomes of Partial-Nitritation/Anammox System by Hierarchical Clustering Based Hybrid Assembly.</title>
        <authorList>
            <person name="Liu L."/>
            <person name="Wang Y."/>
            <person name="Che Y."/>
            <person name="Chen Y."/>
            <person name="Xia Y."/>
            <person name="Luo R."/>
            <person name="Cheng S.H."/>
            <person name="Zheng C."/>
            <person name="Zhang T."/>
        </authorList>
    </citation>
    <scope>NUCLEOTIDE SEQUENCE</scope>
    <source>
        <strain evidence="3">H1_PAT1</strain>
    </source>
</reference>
<keyword evidence="1" id="KW-1133">Transmembrane helix</keyword>
<dbReference type="InterPro" id="IPR027381">
    <property type="entry name" value="LytR/CpsA/Psr_C"/>
</dbReference>
<keyword evidence="1" id="KW-0472">Membrane</keyword>
<proteinExistence type="predicted"/>